<dbReference type="Gene3D" id="3.30.200.20">
    <property type="entry name" value="Phosphorylase Kinase, domain 1"/>
    <property type="match status" value="1"/>
</dbReference>
<dbReference type="RefSeq" id="WP_272140135.1">
    <property type="nucleotide sequence ID" value="NZ_JAQNDM010000002.1"/>
</dbReference>
<name>A0ABT5DA73_9BACT</name>
<evidence type="ECO:0000256" key="5">
    <source>
        <dbReference type="SAM" id="MobiDB-lite"/>
    </source>
</evidence>
<dbReference type="InterPro" id="IPR011009">
    <property type="entry name" value="Kinase-like_dom_sf"/>
</dbReference>
<evidence type="ECO:0000256" key="3">
    <source>
        <dbReference type="ARBA" id="ARBA00022777"/>
    </source>
</evidence>
<dbReference type="PANTHER" id="PTHR43289">
    <property type="entry name" value="MITOGEN-ACTIVATED PROTEIN KINASE KINASE KINASE 20-RELATED"/>
    <property type="match status" value="1"/>
</dbReference>
<proteinExistence type="predicted"/>
<feature type="region of interest" description="Disordered" evidence="5">
    <location>
        <begin position="454"/>
        <end position="477"/>
    </location>
</feature>
<dbReference type="Gene3D" id="1.10.510.10">
    <property type="entry name" value="Transferase(Phosphotransferase) domain 1"/>
    <property type="match status" value="1"/>
</dbReference>
<keyword evidence="3 7" id="KW-0418">Kinase</keyword>
<dbReference type="Pfam" id="PF00069">
    <property type="entry name" value="Pkinase"/>
    <property type="match status" value="1"/>
</dbReference>
<evidence type="ECO:0000313" key="7">
    <source>
        <dbReference type="EMBL" id="MDC0710564.1"/>
    </source>
</evidence>
<dbReference type="InterPro" id="IPR000719">
    <property type="entry name" value="Prot_kinase_dom"/>
</dbReference>
<accession>A0ABT5DA73</accession>
<evidence type="ECO:0000256" key="2">
    <source>
        <dbReference type="ARBA" id="ARBA00022741"/>
    </source>
</evidence>
<keyword evidence="8" id="KW-1185">Reference proteome</keyword>
<keyword evidence="1" id="KW-0808">Transferase</keyword>
<dbReference type="PANTHER" id="PTHR43289:SF6">
    <property type="entry name" value="SERINE_THREONINE-PROTEIN KINASE NEKL-3"/>
    <property type="match status" value="1"/>
</dbReference>
<protein>
    <submittedName>
        <fullName evidence="7">Serine/threonine-protein kinase</fullName>
    </submittedName>
</protein>
<comment type="caution">
    <text evidence="7">The sequence shown here is derived from an EMBL/GenBank/DDBJ whole genome shotgun (WGS) entry which is preliminary data.</text>
</comment>
<dbReference type="GO" id="GO:0016301">
    <property type="term" value="F:kinase activity"/>
    <property type="evidence" value="ECO:0007669"/>
    <property type="project" value="UniProtKB-KW"/>
</dbReference>
<feature type="domain" description="Protein kinase" evidence="6">
    <location>
        <begin position="32"/>
        <end position="314"/>
    </location>
</feature>
<dbReference type="SMART" id="SM00220">
    <property type="entry name" value="S_TKc"/>
    <property type="match status" value="1"/>
</dbReference>
<keyword evidence="2" id="KW-0547">Nucleotide-binding</keyword>
<reference evidence="7 8" key="1">
    <citation type="submission" date="2022-11" db="EMBL/GenBank/DDBJ databases">
        <title>Minimal conservation of predation-associated metabolite biosynthetic gene clusters underscores biosynthetic potential of Myxococcota including descriptions for ten novel species: Archangium lansinium sp. nov., Myxococcus landrumus sp. nov., Nannocystis bai.</title>
        <authorList>
            <person name="Ahearne A."/>
            <person name="Stevens C."/>
            <person name="Dowd S."/>
        </authorList>
    </citation>
    <scope>NUCLEOTIDE SEQUENCE [LARGE SCALE GENOMIC DNA]</scope>
    <source>
        <strain evidence="7 8">NCWAL01</strain>
    </source>
</reference>
<dbReference type="CDD" id="cd14014">
    <property type="entry name" value="STKc_PknB_like"/>
    <property type="match status" value="1"/>
</dbReference>
<evidence type="ECO:0000256" key="4">
    <source>
        <dbReference type="ARBA" id="ARBA00022840"/>
    </source>
</evidence>
<gene>
    <name evidence="7" type="ORF">POL68_18955</name>
</gene>
<evidence type="ECO:0000313" key="8">
    <source>
        <dbReference type="Proteomes" id="UP001221838"/>
    </source>
</evidence>
<sequence>MGPERVVGRIGGTRIPEWDPASLPVGTQVERWRVVGFRGRGAYGTVYRAERVGYEEAGPVALKLALHPRDPRFEREVALLSRLRHPHVPALHAHGVWTLGERLHPFLVMQWVEGTPLYDWSSARNPTSRQVMRLLAQMARAVEAIHAAGGVHRDVKGDNMLVRPGDGRAFLVDVGSSLLAGAAPLTWHSFPPGTAAYRSPEAWRFALSHRSPERYVSRPADDVFALGMTAYRLVTDDYPPSVDPRVDKAGLWQVKGPGPGPPLARNPRVEGKLSAIISRMLSVRPQARGTAGKLAEELEHLVEEAGAEADQPLFQWETQPLSRWSPDDSVKAYVLGHRPCRRPQERARAVELQDVAAQADAKRRETQELARANAPTERVRHPWNPLVWVSLGVASVVGCFTLTLALAQVIPEQSQNSLAQSQSIKSNAGDGGVAGLADSVLAVPIQSTAVPQSLSGVKLDMPKRPFPGQLRPDSTGKCGGKAQVSINGGCWIQVANLEPPCEKTGYDWKGGCYYPIYDAPREPTSGSP</sequence>
<organism evidence="7 8">
    <name type="scientific">Stigmatella ashevillensis</name>
    <dbReference type="NCBI Taxonomy" id="2995309"/>
    <lineage>
        <taxon>Bacteria</taxon>
        <taxon>Pseudomonadati</taxon>
        <taxon>Myxococcota</taxon>
        <taxon>Myxococcia</taxon>
        <taxon>Myxococcales</taxon>
        <taxon>Cystobacterineae</taxon>
        <taxon>Archangiaceae</taxon>
        <taxon>Stigmatella</taxon>
    </lineage>
</organism>
<dbReference type="EMBL" id="JAQNDM010000002">
    <property type="protein sequence ID" value="MDC0710564.1"/>
    <property type="molecule type" value="Genomic_DNA"/>
</dbReference>
<evidence type="ECO:0000256" key="1">
    <source>
        <dbReference type="ARBA" id="ARBA00022679"/>
    </source>
</evidence>
<evidence type="ECO:0000259" key="6">
    <source>
        <dbReference type="PROSITE" id="PS50011"/>
    </source>
</evidence>
<dbReference type="SUPFAM" id="SSF56112">
    <property type="entry name" value="Protein kinase-like (PK-like)"/>
    <property type="match status" value="1"/>
</dbReference>
<dbReference type="PROSITE" id="PS50011">
    <property type="entry name" value="PROTEIN_KINASE_DOM"/>
    <property type="match status" value="1"/>
</dbReference>
<keyword evidence="4" id="KW-0067">ATP-binding</keyword>
<dbReference type="Proteomes" id="UP001221838">
    <property type="component" value="Unassembled WGS sequence"/>
</dbReference>